<keyword evidence="4 10" id="KW-1133">Transmembrane helix</keyword>
<evidence type="ECO:0000256" key="5">
    <source>
        <dbReference type="ARBA" id="ARBA00023040"/>
    </source>
</evidence>
<reference evidence="12" key="1">
    <citation type="submission" date="2022-11" db="UniProtKB">
        <authorList>
            <consortium name="EnsemblMetazoa"/>
        </authorList>
    </citation>
    <scope>IDENTIFICATION</scope>
</reference>
<comment type="similarity">
    <text evidence="9">Belongs to the G-protein coupled receptor 1 family.</text>
</comment>
<evidence type="ECO:0000256" key="8">
    <source>
        <dbReference type="ARBA" id="ARBA00023224"/>
    </source>
</evidence>
<dbReference type="OrthoDB" id="10071887at2759"/>
<dbReference type="RefSeq" id="XP_028513861.1">
    <property type="nucleotide sequence ID" value="XM_028658060.1"/>
</dbReference>
<feature type="transmembrane region" description="Helical" evidence="10">
    <location>
        <begin position="160"/>
        <end position="185"/>
    </location>
</feature>
<sequence length="325" mass="37786">MNGSLNSTKLNLTGTPYEPVWIWLTSLLLPFIYIGNVLVIVSYFSNRLLHTRTYTLLVSLAVSDLIVGLIAVPFWIECMIHQTKCIQNLLLFKFLDLFSAFASILHLTTITIERYVAICRPYFHARLSSRFHVGALIFVWTFPMTMAGLSWCFTDPPHRYTFNCTVFVLGFALPVTTIISMYVGIFRAAKSLLKRQQRPYLYPNEKDTRKRLRDDRKVAVTVAVICGFFIVAWLPFFALSIIAGFCEQCLPDKIMNLHRMVAVVKLLHYGNSMVNPVVYTFRDREMRNTFVKILRIKVCWRRLASFRRKEKNTTYTTQMTETRKN</sequence>
<dbReference type="PROSITE" id="PS50262">
    <property type="entry name" value="G_PROTEIN_RECEP_F1_2"/>
    <property type="match status" value="1"/>
</dbReference>
<keyword evidence="7 9" id="KW-0675">Receptor</keyword>
<dbReference type="InterPro" id="IPR000276">
    <property type="entry name" value="GPCR_Rhodpsn"/>
</dbReference>
<dbReference type="GO" id="GO:0045202">
    <property type="term" value="C:synapse"/>
    <property type="evidence" value="ECO:0007669"/>
    <property type="project" value="GOC"/>
</dbReference>
<keyword evidence="3 9" id="KW-0812">Transmembrane</keyword>
<dbReference type="RefSeq" id="XP_020896741.1">
    <property type="nucleotide sequence ID" value="XM_021041082.2"/>
</dbReference>
<evidence type="ECO:0000256" key="3">
    <source>
        <dbReference type="ARBA" id="ARBA00022692"/>
    </source>
</evidence>
<dbReference type="InterPro" id="IPR017452">
    <property type="entry name" value="GPCR_Rhodpsn_7TM"/>
</dbReference>
<dbReference type="GeneID" id="110235654"/>
<dbReference type="EnsemblMetazoa" id="XM_021041083.2">
    <property type="protein sequence ID" value="XP_020896742.1"/>
    <property type="gene ID" value="LOC110235654"/>
</dbReference>
<evidence type="ECO:0000256" key="7">
    <source>
        <dbReference type="ARBA" id="ARBA00023170"/>
    </source>
</evidence>
<dbReference type="GO" id="GO:0007187">
    <property type="term" value="P:G protein-coupled receptor signaling pathway, coupled to cyclic nucleotide second messenger"/>
    <property type="evidence" value="ECO:0007669"/>
    <property type="project" value="TreeGrafter"/>
</dbReference>
<dbReference type="EnsemblMetazoa" id="XM_028658060.1">
    <property type="protein sequence ID" value="XP_028513861.1"/>
    <property type="gene ID" value="LOC110235654"/>
</dbReference>
<dbReference type="OMA" id="FITWLPH"/>
<dbReference type="PRINTS" id="PR00237">
    <property type="entry name" value="GPCRRHODOPSN"/>
</dbReference>
<keyword evidence="8 9" id="KW-0807">Transducer</keyword>
<dbReference type="GO" id="GO:0007268">
    <property type="term" value="P:chemical synaptic transmission"/>
    <property type="evidence" value="ECO:0007669"/>
    <property type="project" value="TreeGrafter"/>
</dbReference>
<dbReference type="AlphaFoldDB" id="A0A913WZW7"/>
<evidence type="ECO:0000313" key="12">
    <source>
        <dbReference type="EnsemblMetazoa" id="XP_020896741.1"/>
    </source>
</evidence>
<feature type="domain" description="G-protein coupled receptors family 1 profile" evidence="11">
    <location>
        <begin position="35"/>
        <end position="279"/>
    </location>
</feature>
<feature type="transmembrane region" description="Helical" evidence="10">
    <location>
        <begin position="56"/>
        <end position="76"/>
    </location>
</feature>
<proteinExistence type="inferred from homology"/>
<dbReference type="Proteomes" id="UP000887567">
    <property type="component" value="Unplaced"/>
</dbReference>
<dbReference type="PROSITE" id="PS00237">
    <property type="entry name" value="G_PROTEIN_RECEP_F1_1"/>
    <property type="match status" value="1"/>
</dbReference>
<feature type="transmembrane region" description="Helical" evidence="10">
    <location>
        <begin position="218"/>
        <end position="245"/>
    </location>
</feature>
<name>A0A913WZW7_EXADI</name>
<evidence type="ECO:0000313" key="13">
    <source>
        <dbReference type="Proteomes" id="UP000887567"/>
    </source>
</evidence>
<dbReference type="EnsemblMetazoa" id="XM_021041082.2">
    <property type="protein sequence ID" value="XP_020896741.1"/>
    <property type="gene ID" value="LOC110235654"/>
</dbReference>
<protein>
    <recommendedName>
        <fullName evidence="11">G-protein coupled receptors family 1 profile domain-containing protein</fullName>
    </recommendedName>
</protein>
<dbReference type="SUPFAM" id="SSF81321">
    <property type="entry name" value="Family A G protein-coupled receptor-like"/>
    <property type="match status" value="1"/>
</dbReference>
<evidence type="ECO:0000256" key="4">
    <source>
        <dbReference type="ARBA" id="ARBA00022989"/>
    </source>
</evidence>
<dbReference type="RefSeq" id="XP_020896742.1">
    <property type="nucleotide sequence ID" value="XM_021041083.2"/>
</dbReference>
<dbReference type="Gene3D" id="1.20.1070.10">
    <property type="entry name" value="Rhodopsin 7-helix transmembrane proteins"/>
    <property type="match status" value="1"/>
</dbReference>
<evidence type="ECO:0000256" key="9">
    <source>
        <dbReference type="RuleBase" id="RU000688"/>
    </source>
</evidence>
<feature type="transmembrane region" description="Helical" evidence="10">
    <location>
        <begin position="20"/>
        <end position="44"/>
    </location>
</feature>
<dbReference type="SMART" id="SM01381">
    <property type="entry name" value="7TM_GPCR_Srsx"/>
    <property type="match status" value="1"/>
</dbReference>
<keyword evidence="6 10" id="KW-0472">Membrane</keyword>
<evidence type="ECO:0000256" key="10">
    <source>
        <dbReference type="SAM" id="Phobius"/>
    </source>
</evidence>
<evidence type="ECO:0000256" key="1">
    <source>
        <dbReference type="ARBA" id="ARBA00004651"/>
    </source>
</evidence>
<evidence type="ECO:0000256" key="6">
    <source>
        <dbReference type="ARBA" id="ARBA00023136"/>
    </source>
</evidence>
<dbReference type="GO" id="GO:0005886">
    <property type="term" value="C:plasma membrane"/>
    <property type="evidence" value="ECO:0007669"/>
    <property type="project" value="UniProtKB-SubCell"/>
</dbReference>
<dbReference type="KEGG" id="epa:110235654"/>
<dbReference type="GO" id="GO:0004993">
    <property type="term" value="F:G protein-coupled serotonin receptor activity"/>
    <property type="evidence" value="ECO:0007669"/>
    <property type="project" value="TreeGrafter"/>
</dbReference>
<evidence type="ECO:0000256" key="2">
    <source>
        <dbReference type="ARBA" id="ARBA00022475"/>
    </source>
</evidence>
<dbReference type="RefSeq" id="XP_020896740.1">
    <property type="nucleotide sequence ID" value="XM_021041081.2"/>
</dbReference>
<dbReference type="Pfam" id="PF00001">
    <property type="entry name" value="7tm_1"/>
    <property type="match status" value="1"/>
</dbReference>
<dbReference type="RefSeq" id="XP_028513859.1">
    <property type="nucleotide sequence ID" value="XM_028658058.1"/>
</dbReference>
<comment type="subcellular location">
    <subcellularLocation>
        <location evidence="1">Cell membrane</location>
        <topology evidence="1">Multi-pass membrane protein</topology>
    </subcellularLocation>
</comment>
<accession>A0A913WZW7</accession>
<dbReference type="GO" id="GO:0030425">
    <property type="term" value="C:dendrite"/>
    <property type="evidence" value="ECO:0007669"/>
    <property type="project" value="TreeGrafter"/>
</dbReference>
<feature type="transmembrane region" description="Helical" evidence="10">
    <location>
        <begin position="88"/>
        <end position="112"/>
    </location>
</feature>
<dbReference type="PANTHER" id="PTHR24247">
    <property type="entry name" value="5-HYDROXYTRYPTAMINE RECEPTOR"/>
    <property type="match status" value="1"/>
</dbReference>
<keyword evidence="5 9" id="KW-0297">G-protein coupled receptor</keyword>
<dbReference type="EnsemblMetazoa" id="XM_021041081.2">
    <property type="protein sequence ID" value="XP_020896740.1"/>
    <property type="gene ID" value="LOC110235654"/>
</dbReference>
<dbReference type="PANTHER" id="PTHR24247:SF202">
    <property type="entry name" value="5-HYDROXYTRYPTAMINE RECEPTOR 1"/>
    <property type="match status" value="1"/>
</dbReference>
<dbReference type="EnsemblMetazoa" id="XM_028658058.1">
    <property type="protein sequence ID" value="XP_028513859.1"/>
    <property type="gene ID" value="LOC110235654"/>
</dbReference>
<organism evidence="12 13">
    <name type="scientific">Exaiptasia diaphana</name>
    <name type="common">Tropical sea anemone</name>
    <name type="synonym">Aiptasia pulchella</name>
    <dbReference type="NCBI Taxonomy" id="2652724"/>
    <lineage>
        <taxon>Eukaryota</taxon>
        <taxon>Metazoa</taxon>
        <taxon>Cnidaria</taxon>
        <taxon>Anthozoa</taxon>
        <taxon>Hexacorallia</taxon>
        <taxon>Actiniaria</taxon>
        <taxon>Aiptasiidae</taxon>
        <taxon>Exaiptasia</taxon>
    </lineage>
</organism>
<keyword evidence="2" id="KW-1003">Cell membrane</keyword>
<evidence type="ECO:0000259" key="11">
    <source>
        <dbReference type="PROSITE" id="PS50262"/>
    </source>
</evidence>
<dbReference type="GO" id="GO:0030594">
    <property type="term" value="F:neurotransmitter receptor activity"/>
    <property type="evidence" value="ECO:0007669"/>
    <property type="project" value="TreeGrafter"/>
</dbReference>
<keyword evidence="13" id="KW-1185">Reference proteome</keyword>
<feature type="transmembrane region" description="Helical" evidence="10">
    <location>
        <begin position="133"/>
        <end position="154"/>
    </location>
</feature>